<dbReference type="FunFam" id="1.10.10.520:FF:000001">
    <property type="entry name" value="NEDD8-activating enzyme E1 catalytic subunit"/>
    <property type="match status" value="1"/>
</dbReference>
<dbReference type="PROSITE" id="PS00865">
    <property type="entry name" value="UBIQUITIN_ACTIVAT_2"/>
    <property type="match status" value="1"/>
</dbReference>
<evidence type="ECO:0000259" key="12">
    <source>
        <dbReference type="SMART" id="SM01181"/>
    </source>
</evidence>
<evidence type="ECO:0000256" key="7">
    <source>
        <dbReference type="ARBA" id="ARBA00022840"/>
    </source>
</evidence>
<gene>
    <name evidence="13" type="ORF">FA09DRAFT_360485</name>
</gene>
<dbReference type="AlphaFoldDB" id="A0A316ZBA0"/>
<dbReference type="SUPFAM" id="SSF69572">
    <property type="entry name" value="Activating enzymes of the ubiquitin-like proteins"/>
    <property type="match status" value="1"/>
</dbReference>
<evidence type="ECO:0000313" key="13">
    <source>
        <dbReference type="EMBL" id="PWN98202.1"/>
    </source>
</evidence>
<dbReference type="InterPro" id="IPR000594">
    <property type="entry name" value="ThiF_NAD_FAD-bd"/>
</dbReference>
<evidence type="ECO:0000256" key="5">
    <source>
        <dbReference type="ARBA" id="ARBA00022741"/>
    </source>
</evidence>
<dbReference type="InterPro" id="IPR045886">
    <property type="entry name" value="ThiF/MoeB/HesA"/>
</dbReference>
<proteinExistence type="inferred from homology"/>
<evidence type="ECO:0000313" key="14">
    <source>
        <dbReference type="Proteomes" id="UP000245946"/>
    </source>
</evidence>
<dbReference type="InterPro" id="IPR033127">
    <property type="entry name" value="UBQ-activ_enz_E1_Cys_AS"/>
</dbReference>
<keyword evidence="14" id="KW-1185">Reference proteome</keyword>
<dbReference type="STRING" id="58919.A0A316ZBA0"/>
<dbReference type="UniPathway" id="UPA00885"/>
<dbReference type="GO" id="GO:0005737">
    <property type="term" value="C:cytoplasm"/>
    <property type="evidence" value="ECO:0007669"/>
    <property type="project" value="TreeGrafter"/>
</dbReference>
<dbReference type="Gene3D" id="3.10.290.20">
    <property type="entry name" value="Ubiquitin-like 2 activating enzyme e1b. Chain: B, domain 3"/>
    <property type="match status" value="1"/>
</dbReference>
<keyword evidence="4 11" id="KW-0436">Ligase</keyword>
<dbReference type="Pfam" id="PF08825">
    <property type="entry name" value="E2_bind"/>
    <property type="match status" value="1"/>
</dbReference>
<dbReference type="PANTHER" id="PTHR10953:SF6">
    <property type="entry name" value="NEDD8-ACTIVATING ENZYME E1 CATALYTIC SUBUNIT"/>
    <property type="match status" value="1"/>
</dbReference>
<comment type="pathway">
    <text evidence="1 11">Protein modification; protein neddylation.</text>
</comment>
<keyword evidence="6 11" id="KW-0833">Ubl conjugation pathway</keyword>
<dbReference type="OrthoDB" id="10255449at2759"/>
<evidence type="ECO:0000256" key="10">
    <source>
        <dbReference type="PROSITE-ProRule" id="PRU10132"/>
    </source>
</evidence>
<protein>
    <recommendedName>
        <fullName evidence="3 11">NEDD8-activating enzyme E1 catalytic subunit</fullName>
        <ecNumber evidence="8 11">6.2.1.64</ecNumber>
    </recommendedName>
</protein>
<comment type="function">
    <text evidence="11">Catalytic subunit of the dimeric E1 enzyme, which activates NEDD8.</text>
</comment>
<dbReference type="Gene3D" id="3.40.50.720">
    <property type="entry name" value="NAD(P)-binding Rossmann-like Domain"/>
    <property type="match status" value="1"/>
</dbReference>
<feature type="domain" description="E2 binding" evidence="12">
    <location>
        <begin position="349"/>
        <end position="432"/>
    </location>
</feature>
<dbReference type="FunFam" id="3.10.290.20:FF:000003">
    <property type="entry name" value="Ubiquitin-activating enzyme E1 C"/>
    <property type="match status" value="1"/>
</dbReference>
<dbReference type="EMBL" id="KZ819292">
    <property type="protein sequence ID" value="PWN98202.1"/>
    <property type="molecule type" value="Genomic_DNA"/>
</dbReference>
<sequence length="433" mass="47452">MSDASSSSSSGTPRLRSRTAHIDALLDRAGPYTDASFVPGAAPKKVLRNTAKVLVIGAGGLGCELLANLALSGFRDIHLIDMDTIDTSNLNRQFLFRTKDVGRSKALVAAEFVMRRVPGTQVTAYHGRIQDKDEAYYMQFDMVICGLDSVEARRWINATLVNMVDPDNPDSLKPLIDGGTEGFKGQARLILPTLTSCYECSLDMLTRQTVFPICTIANTPRLPEHCIEWASVLEWPRVFGPEKKLDNDDPEHIQWLLDVAQARARAHNIEGVTWSLTQGVVKNIIPAIASTNAVIAAACTQEAFKLATTCAPPLNNYMMYAGSDSVYTYTFEHERRPDCPVCGGDARDVSLSRSTPLAHILELLAESADVQLKRPSLAGPSGPLFFQAPPQLREATEGNLVRPLSELLQHGDEITVTDQALPFQLSLRILFTD</sequence>
<accession>A0A316ZBA0</accession>
<dbReference type="Pfam" id="PF00899">
    <property type="entry name" value="ThiF"/>
    <property type="match status" value="1"/>
</dbReference>
<name>A0A316ZBA0_9BASI</name>
<dbReference type="GeneID" id="37272784"/>
<dbReference type="InterPro" id="IPR035985">
    <property type="entry name" value="Ubiquitin-activating_enz"/>
</dbReference>
<dbReference type="Proteomes" id="UP000245946">
    <property type="component" value="Unassembled WGS sequence"/>
</dbReference>
<dbReference type="GO" id="GO:0005524">
    <property type="term" value="F:ATP binding"/>
    <property type="evidence" value="ECO:0007669"/>
    <property type="project" value="UniProtKB-UniRule"/>
</dbReference>
<evidence type="ECO:0000256" key="3">
    <source>
        <dbReference type="ARBA" id="ARBA00015203"/>
    </source>
</evidence>
<dbReference type="CDD" id="cd01488">
    <property type="entry name" value="Uba3_RUB"/>
    <property type="match status" value="1"/>
</dbReference>
<dbReference type="RefSeq" id="XP_025598481.1">
    <property type="nucleotide sequence ID" value="XM_025745240.1"/>
</dbReference>
<evidence type="ECO:0000256" key="9">
    <source>
        <dbReference type="ARBA" id="ARBA00024626"/>
    </source>
</evidence>
<evidence type="ECO:0000256" key="6">
    <source>
        <dbReference type="ARBA" id="ARBA00022786"/>
    </source>
</evidence>
<dbReference type="InterPro" id="IPR030468">
    <property type="entry name" value="Uba3_N"/>
</dbReference>
<organism evidence="13 14">
    <name type="scientific">Tilletiopsis washingtonensis</name>
    <dbReference type="NCBI Taxonomy" id="58919"/>
    <lineage>
        <taxon>Eukaryota</taxon>
        <taxon>Fungi</taxon>
        <taxon>Dikarya</taxon>
        <taxon>Basidiomycota</taxon>
        <taxon>Ustilaginomycotina</taxon>
        <taxon>Exobasidiomycetes</taxon>
        <taxon>Entylomatales</taxon>
        <taxon>Entylomatales incertae sedis</taxon>
        <taxon>Tilletiopsis</taxon>
    </lineage>
</organism>
<dbReference type="InterPro" id="IPR014929">
    <property type="entry name" value="E2-binding"/>
</dbReference>
<dbReference type="EC" id="6.2.1.64" evidence="8 11"/>
<comment type="similarity">
    <text evidence="2 11">Belongs to the ubiquitin-activating E1 family. UBA3 subfamily.</text>
</comment>
<comment type="catalytic activity">
    <reaction evidence="9 11">
        <text>ATP + [NEDD8 protein] + [E1 NEDD8-activating enzyme]-L-cysteine = AMP + diphosphate + [E1 NEDD8-activating enzyme]-S-[NEDD8 protein]-yl-L-cysteine.</text>
        <dbReference type="EC" id="6.2.1.64"/>
    </reaction>
</comment>
<dbReference type="PANTHER" id="PTHR10953">
    <property type="entry name" value="UBIQUITIN-ACTIVATING ENZYME E1"/>
    <property type="match status" value="1"/>
</dbReference>
<feature type="active site" description="Glycyl thioester intermediate" evidence="10">
    <location>
        <position position="214"/>
    </location>
</feature>
<evidence type="ECO:0000256" key="8">
    <source>
        <dbReference type="ARBA" id="ARBA00023624"/>
    </source>
</evidence>
<dbReference type="GO" id="GO:0005634">
    <property type="term" value="C:nucleus"/>
    <property type="evidence" value="ECO:0007669"/>
    <property type="project" value="TreeGrafter"/>
</dbReference>
<dbReference type="GO" id="GO:0019781">
    <property type="term" value="F:NEDD8 activating enzyme activity"/>
    <property type="evidence" value="ECO:0007669"/>
    <property type="project" value="UniProtKB-UniRule"/>
</dbReference>
<keyword evidence="7 11" id="KW-0067">ATP-binding</keyword>
<dbReference type="InterPro" id="IPR023318">
    <property type="entry name" value="Ub_act_enz_dom_a_sf"/>
</dbReference>
<keyword evidence="5 11" id="KW-0547">Nucleotide-binding</keyword>
<evidence type="ECO:0000256" key="4">
    <source>
        <dbReference type="ARBA" id="ARBA00022598"/>
    </source>
</evidence>
<evidence type="ECO:0000256" key="1">
    <source>
        <dbReference type="ARBA" id="ARBA00005032"/>
    </source>
</evidence>
<reference evidence="13 14" key="1">
    <citation type="journal article" date="2018" name="Mol. Biol. Evol.">
        <title>Broad Genomic Sampling Reveals a Smut Pathogenic Ancestry of the Fungal Clade Ustilaginomycotina.</title>
        <authorList>
            <person name="Kijpornyongpan T."/>
            <person name="Mondo S.J."/>
            <person name="Barry K."/>
            <person name="Sandor L."/>
            <person name="Lee J."/>
            <person name="Lipzen A."/>
            <person name="Pangilinan J."/>
            <person name="LaButti K."/>
            <person name="Hainaut M."/>
            <person name="Henrissat B."/>
            <person name="Grigoriev I.V."/>
            <person name="Spatafora J.W."/>
            <person name="Aime M.C."/>
        </authorList>
    </citation>
    <scope>NUCLEOTIDE SEQUENCE [LARGE SCALE GENOMIC DNA]</scope>
    <source>
        <strain evidence="13 14">MCA 4186</strain>
    </source>
</reference>
<dbReference type="GO" id="GO:0045116">
    <property type="term" value="P:protein neddylation"/>
    <property type="evidence" value="ECO:0007669"/>
    <property type="project" value="UniProtKB-UniRule"/>
</dbReference>
<evidence type="ECO:0000256" key="11">
    <source>
        <dbReference type="RuleBase" id="RU368009"/>
    </source>
</evidence>
<dbReference type="Gene3D" id="1.10.10.520">
    <property type="entry name" value="Ubiquitin activating enzymes (Uba3). Chain: B, domain 2"/>
    <property type="match status" value="1"/>
</dbReference>
<dbReference type="SMART" id="SM01181">
    <property type="entry name" value="E2_bind"/>
    <property type="match status" value="1"/>
</dbReference>
<evidence type="ECO:0000256" key="2">
    <source>
        <dbReference type="ARBA" id="ARBA00006310"/>
    </source>
</evidence>